<sequence>MSNDFSAPSDTQEHCIGDYVLQYRIGHGACAKVYLAWHVPTGTEHPNITELFEVIATPDVLYLVMEHVREGDLREHLESHGPLSERQARAAFRQVVSALQYCHRRGIAHRDLKPDNILLDEDGTVKLADFGFGRRVSDDSKLSTFCGTFYYMAPEVLRQEPYDGRKADVWSLGVTLYRTVTGTVPFQGQSLAKIKRQVLAGQFEAPPRMSREGKQLLRWLLTVDPSQRPTLDEVMQHPWLNRGQEELRPYSEPPGGAWTPRPSPLSHEFGTAPPSPDLQLGPGGSPLTHSRSLHSSSSSSIRGGAPEGAAPESCRQAGQPEGSTPASSSAHSQGRPGLARRAFRAFLKFMCCGLPTRKRRSKRKKSPSNVICKIGTVKARATVNAKVRSSRKAGRVVLETSQRLDEPAAGTAVPEHPLRVQSYKVSQR</sequence>
<dbReference type="Pfam" id="PF00069">
    <property type="entry name" value="Pkinase"/>
    <property type="match status" value="1"/>
</dbReference>
<dbReference type="InterPro" id="IPR011009">
    <property type="entry name" value="Kinase-like_dom_sf"/>
</dbReference>
<feature type="region of interest" description="Disordered" evidence="10">
    <location>
        <begin position="405"/>
        <end position="428"/>
    </location>
</feature>
<keyword evidence="2" id="KW-0723">Serine/threonine-protein kinase</keyword>
<dbReference type="CDD" id="cd14003">
    <property type="entry name" value="STKc_AMPK-like"/>
    <property type="match status" value="1"/>
</dbReference>
<dbReference type="GO" id="GO:0035556">
    <property type="term" value="P:intracellular signal transduction"/>
    <property type="evidence" value="ECO:0007669"/>
    <property type="project" value="TreeGrafter"/>
</dbReference>
<evidence type="ECO:0000256" key="1">
    <source>
        <dbReference type="ARBA" id="ARBA00012513"/>
    </source>
</evidence>
<comment type="similarity">
    <text evidence="7">Belongs to the protein kinase superfamily. CAMK Ser/Thr protein kinase family. Smok subfamily.</text>
</comment>
<dbReference type="Proteomes" id="UP001177744">
    <property type="component" value="Unassembled WGS sequence"/>
</dbReference>
<feature type="domain" description="Protein kinase" evidence="11">
    <location>
        <begin position="1"/>
        <end position="240"/>
    </location>
</feature>
<dbReference type="PROSITE" id="PS50011">
    <property type="entry name" value="PROTEIN_KINASE_DOM"/>
    <property type="match status" value="1"/>
</dbReference>
<dbReference type="GO" id="GO:0004674">
    <property type="term" value="F:protein serine/threonine kinase activity"/>
    <property type="evidence" value="ECO:0007669"/>
    <property type="project" value="UniProtKB-KW"/>
</dbReference>
<comment type="caution">
    <text evidence="12">The sequence shown here is derived from an EMBL/GenBank/DDBJ whole genome shotgun (WGS) entry which is preliminary data.</text>
</comment>
<feature type="compositionally biased region" description="Low complexity" evidence="10">
    <location>
        <begin position="285"/>
        <end position="300"/>
    </location>
</feature>
<name>A0AA40LHI9_CNENI</name>
<comment type="catalytic activity">
    <reaction evidence="8">
        <text>L-threonyl-[protein] + ATP = O-phospho-L-threonyl-[protein] + ADP + H(+)</text>
        <dbReference type="Rhea" id="RHEA:46608"/>
        <dbReference type="Rhea" id="RHEA-COMP:11060"/>
        <dbReference type="Rhea" id="RHEA-COMP:11605"/>
        <dbReference type="ChEBI" id="CHEBI:15378"/>
        <dbReference type="ChEBI" id="CHEBI:30013"/>
        <dbReference type="ChEBI" id="CHEBI:30616"/>
        <dbReference type="ChEBI" id="CHEBI:61977"/>
        <dbReference type="ChEBI" id="CHEBI:456216"/>
        <dbReference type="EC" id="2.7.11.1"/>
    </reaction>
</comment>
<feature type="compositionally biased region" description="Polar residues" evidence="10">
    <location>
        <begin position="321"/>
        <end position="332"/>
    </location>
</feature>
<evidence type="ECO:0000256" key="2">
    <source>
        <dbReference type="ARBA" id="ARBA00022527"/>
    </source>
</evidence>
<evidence type="ECO:0000256" key="8">
    <source>
        <dbReference type="ARBA" id="ARBA00047899"/>
    </source>
</evidence>
<dbReference type="EC" id="2.7.11.1" evidence="1"/>
<organism evidence="12 13">
    <name type="scientific">Cnephaeus nilssonii</name>
    <name type="common">Northern bat</name>
    <name type="synonym">Eptesicus nilssonii</name>
    <dbReference type="NCBI Taxonomy" id="3371016"/>
    <lineage>
        <taxon>Eukaryota</taxon>
        <taxon>Metazoa</taxon>
        <taxon>Chordata</taxon>
        <taxon>Craniata</taxon>
        <taxon>Vertebrata</taxon>
        <taxon>Euteleostomi</taxon>
        <taxon>Mammalia</taxon>
        <taxon>Eutheria</taxon>
        <taxon>Laurasiatheria</taxon>
        <taxon>Chiroptera</taxon>
        <taxon>Yangochiroptera</taxon>
        <taxon>Vespertilionidae</taxon>
        <taxon>Cnephaeus</taxon>
    </lineage>
</organism>
<dbReference type="PROSITE" id="PS00108">
    <property type="entry name" value="PROTEIN_KINASE_ST"/>
    <property type="match status" value="1"/>
</dbReference>
<keyword evidence="3" id="KW-0808">Transferase</keyword>
<dbReference type="InterPro" id="IPR008271">
    <property type="entry name" value="Ser/Thr_kinase_AS"/>
</dbReference>
<evidence type="ECO:0000256" key="6">
    <source>
        <dbReference type="ARBA" id="ARBA00022840"/>
    </source>
</evidence>
<dbReference type="EMBL" id="JAULJE010000017">
    <property type="protein sequence ID" value="KAK1333015.1"/>
    <property type="molecule type" value="Genomic_DNA"/>
</dbReference>
<keyword evidence="5" id="KW-0418">Kinase</keyword>
<reference evidence="12" key="1">
    <citation type="submission" date="2023-06" db="EMBL/GenBank/DDBJ databases">
        <title>Reference genome for the Northern bat (Eptesicus nilssonii), a most northern bat species.</title>
        <authorList>
            <person name="Laine V.N."/>
            <person name="Pulliainen A.T."/>
            <person name="Lilley T.M."/>
        </authorList>
    </citation>
    <scope>NUCLEOTIDE SEQUENCE</scope>
    <source>
        <strain evidence="12">BLF_Eptnil</strain>
        <tissue evidence="12">Kidney</tissue>
    </source>
</reference>
<dbReference type="SMART" id="SM00220">
    <property type="entry name" value="S_TKc"/>
    <property type="match status" value="1"/>
</dbReference>
<evidence type="ECO:0000313" key="13">
    <source>
        <dbReference type="Proteomes" id="UP001177744"/>
    </source>
</evidence>
<keyword evidence="6" id="KW-0067">ATP-binding</keyword>
<dbReference type="PANTHER" id="PTHR24346">
    <property type="entry name" value="MAP/MICROTUBULE AFFINITY-REGULATING KINASE"/>
    <property type="match status" value="1"/>
</dbReference>
<dbReference type="FunFam" id="1.10.510.10:FF:000002">
    <property type="entry name" value="Non-specific serine/threonine protein kinase"/>
    <property type="match status" value="1"/>
</dbReference>
<proteinExistence type="inferred from homology"/>
<protein>
    <recommendedName>
        <fullName evidence="1">non-specific serine/threonine protein kinase</fullName>
        <ecNumber evidence="1">2.7.11.1</ecNumber>
    </recommendedName>
</protein>
<comment type="catalytic activity">
    <reaction evidence="9">
        <text>L-seryl-[protein] + ATP = O-phospho-L-seryl-[protein] + ADP + H(+)</text>
        <dbReference type="Rhea" id="RHEA:17989"/>
        <dbReference type="Rhea" id="RHEA-COMP:9863"/>
        <dbReference type="Rhea" id="RHEA-COMP:11604"/>
        <dbReference type="ChEBI" id="CHEBI:15378"/>
        <dbReference type="ChEBI" id="CHEBI:29999"/>
        <dbReference type="ChEBI" id="CHEBI:30616"/>
        <dbReference type="ChEBI" id="CHEBI:83421"/>
        <dbReference type="ChEBI" id="CHEBI:456216"/>
        <dbReference type="EC" id="2.7.11.1"/>
    </reaction>
</comment>
<evidence type="ECO:0000256" key="3">
    <source>
        <dbReference type="ARBA" id="ARBA00022679"/>
    </source>
</evidence>
<dbReference type="PANTHER" id="PTHR24346:SF30">
    <property type="entry name" value="MATERNAL EMBRYONIC LEUCINE ZIPPER KINASE"/>
    <property type="match status" value="1"/>
</dbReference>
<evidence type="ECO:0000256" key="10">
    <source>
        <dbReference type="SAM" id="MobiDB-lite"/>
    </source>
</evidence>
<dbReference type="GO" id="GO:0005524">
    <property type="term" value="F:ATP binding"/>
    <property type="evidence" value="ECO:0007669"/>
    <property type="project" value="UniProtKB-KW"/>
</dbReference>
<feature type="region of interest" description="Disordered" evidence="10">
    <location>
        <begin position="245"/>
        <end position="337"/>
    </location>
</feature>
<dbReference type="GO" id="GO:0005737">
    <property type="term" value="C:cytoplasm"/>
    <property type="evidence" value="ECO:0007669"/>
    <property type="project" value="TreeGrafter"/>
</dbReference>
<dbReference type="SUPFAM" id="SSF56112">
    <property type="entry name" value="Protein kinase-like (PK-like)"/>
    <property type="match status" value="1"/>
</dbReference>
<accession>A0AA40LHI9</accession>
<evidence type="ECO:0000313" key="12">
    <source>
        <dbReference type="EMBL" id="KAK1333015.1"/>
    </source>
</evidence>
<dbReference type="AlphaFoldDB" id="A0AA40LHI9"/>
<evidence type="ECO:0000256" key="9">
    <source>
        <dbReference type="ARBA" id="ARBA00048679"/>
    </source>
</evidence>
<keyword evidence="13" id="KW-1185">Reference proteome</keyword>
<evidence type="ECO:0000256" key="7">
    <source>
        <dbReference type="ARBA" id="ARBA00038181"/>
    </source>
</evidence>
<dbReference type="InterPro" id="IPR000719">
    <property type="entry name" value="Prot_kinase_dom"/>
</dbReference>
<evidence type="ECO:0000256" key="5">
    <source>
        <dbReference type="ARBA" id="ARBA00022777"/>
    </source>
</evidence>
<evidence type="ECO:0000256" key="4">
    <source>
        <dbReference type="ARBA" id="ARBA00022741"/>
    </source>
</evidence>
<dbReference type="Gene3D" id="1.10.510.10">
    <property type="entry name" value="Transferase(Phosphotransferase) domain 1"/>
    <property type="match status" value="1"/>
</dbReference>
<gene>
    <name evidence="12" type="ORF">QTO34_006548</name>
</gene>
<evidence type="ECO:0000259" key="11">
    <source>
        <dbReference type="PROSITE" id="PS50011"/>
    </source>
</evidence>
<keyword evidence="4" id="KW-0547">Nucleotide-binding</keyword>